<keyword evidence="7" id="KW-1185">Reference proteome</keyword>
<dbReference type="WBParaSite" id="Pan_g922.t1">
    <property type="protein sequence ID" value="Pan_g922.t1"/>
    <property type="gene ID" value="Pan_g922"/>
</dbReference>
<dbReference type="GO" id="GO:0016020">
    <property type="term" value="C:membrane"/>
    <property type="evidence" value="ECO:0007669"/>
    <property type="project" value="UniProtKB-SubCell"/>
</dbReference>
<dbReference type="PROSITE" id="PS51257">
    <property type="entry name" value="PROKAR_LIPOPROTEIN"/>
    <property type="match status" value="1"/>
</dbReference>
<dbReference type="InterPro" id="IPR005829">
    <property type="entry name" value="Sugar_transporter_CS"/>
</dbReference>
<feature type="transmembrane region" description="Helical" evidence="5">
    <location>
        <begin position="430"/>
        <end position="449"/>
    </location>
</feature>
<dbReference type="InterPro" id="IPR036259">
    <property type="entry name" value="MFS_trans_sf"/>
</dbReference>
<dbReference type="InterPro" id="IPR005828">
    <property type="entry name" value="MFS_sugar_transport-like"/>
</dbReference>
<evidence type="ECO:0000256" key="2">
    <source>
        <dbReference type="ARBA" id="ARBA00022692"/>
    </source>
</evidence>
<feature type="transmembrane region" description="Helical" evidence="5">
    <location>
        <begin position="93"/>
        <end position="116"/>
    </location>
</feature>
<evidence type="ECO:0000313" key="7">
    <source>
        <dbReference type="Proteomes" id="UP000492821"/>
    </source>
</evidence>
<feature type="transmembrane region" description="Helical" evidence="5">
    <location>
        <begin position="307"/>
        <end position="326"/>
    </location>
</feature>
<keyword evidence="3 5" id="KW-1133">Transmembrane helix</keyword>
<comment type="subcellular location">
    <subcellularLocation>
        <location evidence="1">Membrane</location>
        <topology evidence="1">Multi-pass membrane protein</topology>
    </subcellularLocation>
</comment>
<dbReference type="PROSITE" id="PS00216">
    <property type="entry name" value="SUGAR_TRANSPORT_1"/>
    <property type="match status" value="1"/>
</dbReference>
<accession>A0A7E4WCQ7</accession>
<dbReference type="PROSITE" id="PS50850">
    <property type="entry name" value="MFS"/>
    <property type="match status" value="1"/>
</dbReference>
<feature type="transmembrane region" description="Helical" evidence="5">
    <location>
        <begin position="122"/>
        <end position="143"/>
    </location>
</feature>
<name>A0A7E4WCQ7_PANRE</name>
<keyword evidence="4 5" id="KW-0472">Membrane</keyword>
<feature type="transmembrane region" description="Helical" evidence="5">
    <location>
        <begin position="155"/>
        <end position="179"/>
    </location>
</feature>
<reference evidence="8" key="2">
    <citation type="submission" date="2020-10" db="UniProtKB">
        <authorList>
            <consortium name="WormBaseParasite"/>
        </authorList>
    </citation>
    <scope>IDENTIFICATION</scope>
</reference>
<sequence>MSGNLRDTVRLVVISLTLSVACNFQYGFSSTYMNTPVDQFKAYLNESFIRRGHVLSEGTYDLVWNLIANIWFVGFFIGIWLSPLLNDRFGRKVGFISMNAVSLIASVLRFVGIVVYSPECLFVGRLLASISVAVTYQSLILFLQECSPTRFRGALTFTSEISYAVMALLGMFLGMDAIFGRHLHYLLGFAVIPCALSLIVLFPMHETPKFLYIVRGDKKGASESITYYHGKSADVAHVLHEISLEAEQESSAGDSSLREIFATPHLRKAVFLSCLALQNTVALWSLLLSSTDFLKHAKLNTDIAEWSSTGMALAYVIGTVLGSTCVEKYGRRIMLLTFSSANTGFLFLYVVFAALQPYLDVLQYGCLVCFLAYGFTYGFGVGPITWFLSSELVPQRHRSLVQSVCYAINTIMVIISTFTILPLFEVIDAYAFLALYVIPSVISIVVLFFQLPETKGREIHEIVAELKGKIRCETNDIN</sequence>
<dbReference type="InterPro" id="IPR020846">
    <property type="entry name" value="MFS_dom"/>
</dbReference>
<evidence type="ECO:0000256" key="3">
    <source>
        <dbReference type="ARBA" id="ARBA00022989"/>
    </source>
</evidence>
<feature type="transmembrane region" description="Helical" evidence="5">
    <location>
        <begin position="185"/>
        <end position="202"/>
    </location>
</feature>
<proteinExistence type="predicted"/>
<evidence type="ECO:0000313" key="8">
    <source>
        <dbReference type="WBParaSite" id="Pan_g922.t1"/>
    </source>
</evidence>
<evidence type="ECO:0000256" key="1">
    <source>
        <dbReference type="ARBA" id="ARBA00004141"/>
    </source>
</evidence>
<feature type="transmembrane region" description="Helical" evidence="5">
    <location>
        <begin position="333"/>
        <end position="355"/>
    </location>
</feature>
<feature type="transmembrane region" description="Helical" evidence="5">
    <location>
        <begin position="400"/>
        <end position="424"/>
    </location>
</feature>
<dbReference type="AlphaFoldDB" id="A0A7E4WCQ7"/>
<dbReference type="Proteomes" id="UP000492821">
    <property type="component" value="Unassembled WGS sequence"/>
</dbReference>
<evidence type="ECO:0000259" key="6">
    <source>
        <dbReference type="PROSITE" id="PS50850"/>
    </source>
</evidence>
<keyword evidence="2 5" id="KW-0812">Transmembrane</keyword>
<dbReference type="GO" id="GO:0015149">
    <property type="term" value="F:hexose transmembrane transporter activity"/>
    <property type="evidence" value="ECO:0007669"/>
    <property type="project" value="TreeGrafter"/>
</dbReference>
<dbReference type="SUPFAM" id="SSF103473">
    <property type="entry name" value="MFS general substrate transporter"/>
    <property type="match status" value="1"/>
</dbReference>
<dbReference type="PANTHER" id="PTHR23503">
    <property type="entry name" value="SOLUTE CARRIER FAMILY 2"/>
    <property type="match status" value="1"/>
</dbReference>
<dbReference type="InterPro" id="IPR045263">
    <property type="entry name" value="GLUT"/>
</dbReference>
<feature type="transmembrane region" description="Helical" evidence="5">
    <location>
        <begin position="361"/>
        <end position="388"/>
    </location>
</feature>
<protein>
    <submittedName>
        <fullName evidence="8">MFS domain-containing protein</fullName>
    </submittedName>
</protein>
<dbReference type="Gene3D" id="1.20.1250.20">
    <property type="entry name" value="MFS general substrate transporter like domains"/>
    <property type="match status" value="1"/>
</dbReference>
<feature type="transmembrane region" description="Helical" evidence="5">
    <location>
        <begin position="62"/>
        <end position="81"/>
    </location>
</feature>
<evidence type="ECO:0000256" key="4">
    <source>
        <dbReference type="ARBA" id="ARBA00023136"/>
    </source>
</evidence>
<evidence type="ECO:0000256" key="5">
    <source>
        <dbReference type="SAM" id="Phobius"/>
    </source>
</evidence>
<organism evidence="7 8">
    <name type="scientific">Panagrellus redivivus</name>
    <name type="common">Microworm</name>
    <dbReference type="NCBI Taxonomy" id="6233"/>
    <lineage>
        <taxon>Eukaryota</taxon>
        <taxon>Metazoa</taxon>
        <taxon>Ecdysozoa</taxon>
        <taxon>Nematoda</taxon>
        <taxon>Chromadorea</taxon>
        <taxon>Rhabditida</taxon>
        <taxon>Tylenchina</taxon>
        <taxon>Panagrolaimomorpha</taxon>
        <taxon>Panagrolaimoidea</taxon>
        <taxon>Panagrolaimidae</taxon>
        <taxon>Panagrellus</taxon>
    </lineage>
</organism>
<dbReference type="PANTHER" id="PTHR23503:SF29">
    <property type="entry name" value="MAJOR FACILITATOR SUPERFAMILY (MFS) PROFILE DOMAIN-CONTAINING PROTEIN"/>
    <property type="match status" value="1"/>
</dbReference>
<feature type="domain" description="Major facilitator superfamily (MFS) profile" evidence="6">
    <location>
        <begin position="15"/>
        <end position="455"/>
    </location>
</feature>
<reference evidence="7" key="1">
    <citation type="journal article" date="2013" name="Genetics">
        <title>The draft genome and transcriptome of Panagrellus redivivus are shaped by the harsh demands of a free-living lifestyle.</title>
        <authorList>
            <person name="Srinivasan J."/>
            <person name="Dillman A.R."/>
            <person name="Macchietto M.G."/>
            <person name="Heikkinen L."/>
            <person name="Lakso M."/>
            <person name="Fracchia K.M."/>
            <person name="Antoshechkin I."/>
            <person name="Mortazavi A."/>
            <person name="Wong G."/>
            <person name="Sternberg P.W."/>
        </authorList>
    </citation>
    <scope>NUCLEOTIDE SEQUENCE [LARGE SCALE GENOMIC DNA]</scope>
    <source>
        <strain evidence="7">MT8872</strain>
    </source>
</reference>
<dbReference type="Pfam" id="PF00083">
    <property type="entry name" value="Sugar_tr"/>
    <property type="match status" value="1"/>
</dbReference>